<reference evidence="2 3" key="1">
    <citation type="submission" date="2019-03" db="EMBL/GenBank/DDBJ databases">
        <authorList>
            <person name="Gaulin E."/>
            <person name="Dumas B."/>
        </authorList>
    </citation>
    <scope>NUCLEOTIDE SEQUENCE [LARGE SCALE GENOMIC DNA]</scope>
    <source>
        <strain evidence="2">CBS 568.67</strain>
    </source>
</reference>
<keyword evidence="3" id="KW-1185">Reference proteome</keyword>
<evidence type="ECO:0000313" key="2">
    <source>
        <dbReference type="EMBL" id="VFT85029.1"/>
    </source>
</evidence>
<accession>A0A485KJI2</accession>
<dbReference type="EMBL" id="VJMH01005092">
    <property type="protein sequence ID" value="KAF0701359.1"/>
    <property type="molecule type" value="Genomic_DNA"/>
</dbReference>
<evidence type="ECO:0000313" key="1">
    <source>
        <dbReference type="EMBL" id="KAF0701359.1"/>
    </source>
</evidence>
<reference evidence="1" key="2">
    <citation type="submission" date="2019-06" db="EMBL/GenBank/DDBJ databases">
        <title>Genomics analysis of Aphanomyces spp. identifies a new class of oomycete effector associated with host adaptation.</title>
        <authorList>
            <person name="Gaulin E."/>
        </authorList>
    </citation>
    <scope>NUCLEOTIDE SEQUENCE</scope>
    <source>
        <strain evidence="1">CBS 578.67</strain>
    </source>
</reference>
<evidence type="ECO:0000313" key="3">
    <source>
        <dbReference type="Proteomes" id="UP000332933"/>
    </source>
</evidence>
<name>A0A485KJI2_9STRA</name>
<protein>
    <submittedName>
        <fullName evidence="2">Aste57867_8140 protein</fullName>
    </submittedName>
</protein>
<dbReference type="AlphaFoldDB" id="A0A485KJI2"/>
<sequence length="147" mass="16747">MRIAPPIKVKSVVGVHEPSRWMPGKTYRDRIWSLEKGVLTMSTDNRFHTHSIHIRQGHAWHGPEYGFQVQTDDGVWLHAKANSKGVWAQWLQALESLPPTTPPQTQHPTKNVQFNDHISVRLIPAYDDDDYESTAMMPPEIQCIAAS</sequence>
<organism evidence="2 3">
    <name type="scientific">Aphanomyces stellatus</name>
    <dbReference type="NCBI Taxonomy" id="120398"/>
    <lineage>
        <taxon>Eukaryota</taxon>
        <taxon>Sar</taxon>
        <taxon>Stramenopiles</taxon>
        <taxon>Oomycota</taxon>
        <taxon>Saprolegniomycetes</taxon>
        <taxon>Saprolegniales</taxon>
        <taxon>Verrucalvaceae</taxon>
        <taxon>Aphanomyces</taxon>
    </lineage>
</organism>
<gene>
    <name evidence="2" type="primary">Aste57867_8140</name>
    <name evidence="1" type="ORF">As57867_008110</name>
    <name evidence="2" type="ORF">ASTE57867_8140</name>
</gene>
<dbReference type="OrthoDB" id="57899at2759"/>
<dbReference type="EMBL" id="CAADRA010005113">
    <property type="protein sequence ID" value="VFT85029.1"/>
    <property type="molecule type" value="Genomic_DNA"/>
</dbReference>
<dbReference type="Proteomes" id="UP000332933">
    <property type="component" value="Unassembled WGS sequence"/>
</dbReference>
<proteinExistence type="predicted"/>